<keyword evidence="2" id="KW-0472">Membrane</keyword>
<evidence type="ECO:0000313" key="4">
    <source>
        <dbReference type="Proteomes" id="UP001175000"/>
    </source>
</evidence>
<gene>
    <name evidence="3" type="ORF">B0T14DRAFT_254301</name>
</gene>
<evidence type="ECO:0000313" key="3">
    <source>
        <dbReference type="EMBL" id="KAK0616899.1"/>
    </source>
</evidence>
<feature type="transmembrane region" description="Helical" evidence="2">
    <location>
        <begin position="67"/>
        <end position="84"/>
    </location>
</feature>
<dbReference type="Proteomes" id="UP001175000">
    <property type="component" value="Unassembled WGS sequence"/>
</dbReference>
<comment type="caution">
    <text evidence="3">The sequence shown here is derived from an EMBL/GenBank/DDBJ whole genome shotgun (WGS) entry which is preliminary data.</text>
</comment>
<protein>
    <submittedName>
        <fullName evidence="3">Uncharacterized protein</fullName>
    </submittedName>
</protein>
<evidence type="ECO:0000256" key="1">
    <source>
        <dbReference type="SAM" id="MobiDB-lite"/>
    </source>
</evidence>
<dbReference type="PANTHER" id="PTHR37576">
    <property type="entry name" value="DEFECT AT LOW TEMPERATURE PROTEIN 1"/>
    <property type="match status" value="1"/>
</dbReference>
<evidence type="ECO:0000256" key="2">
    <source>
        <dbReference type="SAM" id="Phobius"/>
    </source>
</evidence>
<dbReference type="PANTHER" id="PTHR37576:SF2">
    <property type="entry name" value="DEFECT AT LOW TEMPERATURE PROTEIN 1"/>
    <property type="match status" value="1"/>
</dbReference>
<keyword evidence="2" id="KW-1133">Transmembrane helix</keyword>
<name>A0AA39WK58_9PEZI</name>
<sequence>MSSRRNDMEQQTDDHHPPANAHEWRASVLRRLPWDALLAILGTIACAITMTVVIIKSNGDAVEHWTVSPAVYLAIISAAANILLRYTFSKGVEISWWTTAMKDDTRVKDLHNIWLHSTSLVSAVRAGRDFNLVALAAILLALVPANAPLAQRASTAASRVVTAEATVSLVAAQTINSSMATGMVTGRTTSISYVTPPFAAVLQNYLVSAPIMIAPDGALACHAGICRGAVRAAGYDMTCVPGSRIFDRSPRLPDEPTLDNASSVDPAVIFATEFHYVEWTNGLAAGEAAINLTAVFKQDGGCKGTLTLRNCTLVPATLEYRVVVANSTVALDGRYTYHDDKVVSYHATPGGSGPHESYHGGVSLALSDMFSSKVTLSFGGAVGMLMSSSGVTALRYQREKERLPVEDTALYAECRNYWLDPIDDILMAARSIAFRIAFEGNLTNVPLQTMQSEREVTELVYQSDFLFLGLALVFIVLSGLTVTPLLWNWWRLGREVSLSPVEVARAFAAPELLPGSGSNSAAEELMRDVGLREVRYGETAHGQMARVLAFAHPGVVQPPKNGVVYA</sequence>
<keyword evidence="2" id="KW-0812">Transmembrane</keyword>
<dbReference type="Pfam" id="PF11374">
    <property type="entry name" value="DUF3176"/>
    <property type="match status" value="1"/>
</dbReference>
<feature type="region of interest" description="Disordered" evidence="1">
    <location>
        <begin position="1"/>
        <end position="20"/>
    </location>
</feature>
<dbReference type="InterPro" id="IPR021514">
    <property type="entry name" value="DUF3176"/>
</dbReference>
<accession>A0AA39WK58</accession>
<feature type="transmembrane region" description="Helical" evidence="2">
    <location>
        <begin position="465"/>
        <end position="487"/>
    </location>
</feature>
<dbReference type="AlphaFoldDB" id="A0AA39WK58"/>
<proteinExistence type="predicted"/>
<dbReference type="EMBL" id="JAULSU010000005">
    <property type="protein sequence ID" value="KAK0616899.1"/>
    <property type="molecule type" value="Genomic_DNA"/>
</dbReference>
<organism evidence="3 4">
    <name type="scientific">Immersiella caudata</name>
    <dbReference type="NCBI Taxonomy" id="314043"/>
    <lineage>
        <taxon>Eukaryota</taxon>
        <taxon>Fungi</taxon>
        <taxon>Dikarya</taxon>
        <taxon>Ascomycota</taxon>
        <taxon>Pezizomycotina</taxon>
        <taxon>Sordariomycetes</taxon>
        <taxon>Sordariomycetidae</taxon>
        <taxon>Sordariales</taxon>
        <taxon>Lasiosphaeriaceae</taxon>
        <taxon>Immersiella</taxon>
    </lineage>
</organism>
<keyword evidence="4" id="KW-1185">Reference proteome</keyword>
<reference evidence="3" key="1">
    <citation type="submission" date="2023-06" db="EMBL/GenBank/DDBJ databases">
        <title>Genome-scale phylogeny and comparative genomics of the fungal order Sordariales.</title>
        <authorList>
            <consortium name="Lawrence Berkeley National Laboratory"/>
            <person name="Hensen N."/>
            <person name="Bonometti L."/>
            <person name="Westerberg I."/>
            <person name="Brannstrom I.O."/>
            <person name="Guillou S."/>
            <person name="Cros-Aarteil S."/>
            <person name="Calhoun S."/>
            <person name="Haridas S."/>
            <person name="Kuo A."/>
            <person name="Mondo S."/>
            <person name="Pangilinan J."/>
            <person name="Riley R."/>
            <person name="Labutti K."/>
            <person name="Andreopoulos B."/>
            <person name="Lipzen A."/>
            <person name="Chen C."/>
            <person name="Yanf M."/>
            <person name="Daum C."/>
            <person name="Ng V."/>
            <person name="Clum A."/>
            <person name="Steindorff A."/>
            <person name="Ohm R."/>
            <person name="Martin F."/>
            <person name="Silar P."/>
            <person name="Natvig D."/>
            <person name="Lalanne C."/>
            <person name="Gautier V."/>
            <person name="Ament-Velasquez S.L."/>
            <person name="Kruys A."/>
            <person name="Hutchinson M.I."/>
            <person name="Powell A.J."/>
            <person name="Barry K."/>
            <person name="Miller A.N."/>
            <person name="Grigoriev I.V."/>
            <person name="Debuchy R."/>
            <person name="Gladieux P."/>
            <person name="Thoren M.H."/>
            <person name="Johannesson H."/>
        </authorList>
    </citation>
    <scope>NUCLEOTIDE SEQUENCE</scope>
    <source>
        <strain evidence="3">CBS 606.72</strain>
    </source>
</reference>
<feature type="transmembrane region" description="Helical" evidence="2">
    <location>
        <begin position="34"/>
        <end position="55"/>
    </location>
</feature>